<organism evidence="10 11">
    <name type="scientific">Aristolochia fimbriata</name>
    <name type="common">White veined hardy Dutchman's pipe vine</name>
    <dbReference type="NCBI Taxonomy" id="158543"/>
    <lineage>
        <taxon>Eukaryota</taxon>
        <taxon>Viridiplantae</taxon>
        <taxon>Streptophyta</taxon>
        <taxon>Embryophyta</taxon>
        <taxon>Tracheophyta</taxon>
        <taxon>Spermatophyta</taxon>
        <taxon>Magnoliopsida</taxon>
        <taxon>Magnoliidae</taxon>
        <taxon>Piperales</taxon>
        <taxon>Aristolochiaceae</taxon>
        <taxon>Aristolochia</taxon>
    </lineage>
</organism>
<dbReference type="InterPro" id="IPR036388">
    <property type="entry name" value="WH-like_DNA-bd_sf"/>
</dbReference>
<dbReference type="FunFam" id="1.10.10.10:FF:000322">
    <property type="entry name" value="Probable disease resistance protein At1g63360"/>
    <property type="match status" value="1"/>
</dbReference>
<evidence type="ECO:0000256" key="4">
    <source>
        <dbReference type="ARBA" id="ARBA00022821"/>
    </source>
</evidence>
<dbReference type="PANTHER" id="PTHR36766:SF40">
    <property type="entry name" value="DISEASE RESISTANCE PROTEIN RGA3"/>
    <property type="match status" value="1"/>
</dbReference>
<dbReference type="GO" id="GO:0006952">
    <property type="term" value="P:defense response"/>
    <property type="evidence" value="ECO:0007669"/>
    <property type="project" value="UniProtKB-KW"/>
</dbReference>
<dbReference type="InterPro" id="IPR041118">
    <property type="entry name" value="Rx_N"/>
</dbReference>
<dbReference type="Gene3D" id="3.80.10.10">
    <property type="entry name" value="Ribonuclease Inhibitor"/>
    <property type="match status" value="3"/>
</dbReference>
<evidence type="ECO:0000256" key="5">
    <source>
        <dbReference type="ARBA" id="ARBA00022840"/>
    </source>
</evidence>
<dbReference type="InterPro" id="IPR058922">
    <property type="entry name" value="WHD_DRP"/>
</dbReference>
<dbReference type="PANTHER" id="PTHR36766">
    <property type="entry name" value="PLANT BROAD-SPECTRUM MILDEW RESISTANCE PROTEIN RPW8"/>
    <property type="match status" value="1"/>
</dbReference>
<keyword evidence="5" id="KW-0067">ATP-binding</keyword>
<evidence type="ECO:0000256" key="1">
    <source>
        <dbReference type="ARBA" id="ARBA00022614"/>
    </source>
</evidence>
<evidence type="ECO:0000259" key="6">
    <source>
        <dbReference type="Pfam" id="PF00931"/>
    </source>
</evidence>
<dbReference type="Gene3D" id="3.40.50.300">
    <property type="entry name" value="P-loop containing nucleotide triphosphate hydrolases"/>
    <property type="match status" value="1"/>
</dbReference>
<dbReference type="FunFam" id="3.40.50.300:FF:001091">
    <property type="entry name" value="Probable disease resistance protein At1g61300"/>
    <property type="match status" value="1"/>
</dbReference>
<dbReference type="PRINTS" id="PR00364">
    <property type="entry name" value="DISEASERSIST"/>
</dbReference>
<feature type="domain" description="R13L1/DRL21-like LRR repeat region" evidence="9">
    <location>
        <begin position="515"/>
        <end position="639"/>
    </location>
</feature>
<comment type="caution">
    <text evidence="10">The sequence shown here is derived from an EMBL/GenBank/DDBJ whole genome shotgun (WGS) entry which is preliminary data.</text>
</comment>
<dbReference type="InterPro" id="IPR056789">
    <property type="entry name" value="LRR_R13L1-DRL21"/>
</dbReference>
<evidence type="ECO:0000259" key="7">
    <source>
        <dbReference type="Pfam" id="PF18052"/>
    </source>
</evidence>
<dbReference type="Pfam" id="PF23559">
    <property type="entry name" value="WHD_DRP"/>
    <property type="match status" value="1"/>
</dbReference>
<evidence type="ECO:0000256" key="3">
    <source>
        <dbReference type="ARBA" id="ARBA00022741"/>
    </source>
</evidence>
<dbReference type="Proteomes" id="UP000825729">
    <property type="component" value="Unassembled WGS sequence"/>
</dbReference>
<proteinExistence type="predicted"/>
<keyword evidence="1" id="KW-0433">Leucine-rich repeat</keyword>
<dbReference type="Gene3D" id="1.20.5.4130">
    <property type="match status" value="1"/>
</dbReference>
<dbReference type="GO" id="GO:0005524">
    <property type="term" value="F:ATP binding"/>
    <property type="evidence" value="ECO:0007669"/>
    <property type="project" value="UniProtKB-KW"/>
</dbReference>
<dbReference type="Gene3D" id="1.10.10.10">
    <property type="entry name" value="Winged helix-like DNA-binding domain superfamily/Winged helix DNA-binding domain"/>
    <property type="match status" value="1"/>
</dbReference>
<dbReference type="CDD" id="cd14798">
    <property type="entry name" value="RX-CC_like"/>
    <property type="match status" value="1"/>
</dbReference>
<sequence>MERGLESAFPSFLLAKIAMAAIIMTPLVDAELENLLSTLSAIRSTLADAEEKQAASNSVKDWLRKLRDVAHVVEDVVEEFAVEAARAKLEGAGYKIKNVRVMFEKIARERHDFNLKLGDGGKSAELKGILKTSSLIDESDVLGRNDDKEKLIELLLSDGCNGKPLSVFPIVGLGGLGKTTLARLVYNSRMVRERFQLLGWVCVSEDFDLVRITKGIVESLTRSKCELTEIDPLAHCVKDLLAGKIFLLVLDDVWNENCDYWEELRVPFTYGAAGSKMLVTSRSEKVARIMGTDPAYSLKVLPDKDCWELFTWKALMGEIFEPYPHLVEMGRKIVNKCQGLPLAIKILGGILSCKRSPKDWEEIYESPIWNLPEGENSIIPALRLSYHHLPAALKPCFSYCSLFPKDYMFNKDLLVQLWMGEGYIQPHGQREDEDVGSEYFHGLLMRSFFQPWERGLYKMHDLIHDLAEHVSEEEFSRVEEGKLPVKSTSVRHLSLILDPHKVRQFIVGTEAGMKITELKNLTNLNGEVRISRLENVVDGVESMQALLKLKQNLDEISFEWSNCLRDGCADMEVLEGLQPHFNLERLSIWKYVGFRLPSWLHNSLLYNLERLEVYSLAKCHILPPLGQLPSLKFLTLERMDSLKKLGQEIRGLGTGRGIPAFPKLKELFLEDLPKLDGWSGLHNGDMPCLDVLRIRMCPLLRHLPYLPPTLTELTIVGCDHLFAELRLPSLQRLELLRSNNILVRSVSHLTSLSSLEIADFDELHSLSDIKLPTSLTSIRISQCDNLEFLPKGMRNLTSLEYLLLRNCSKLANLPEDGLPASLQELCISDCSLLPIEPRLQDLSFLKYIKWEGFNRFQSLSDATLPSTLVSLSISSCENLESLPKDLNTLTYLQHLELYDCPRL</sequence>
<dbReference type="SUPFAM" id="SSF52540">
    <property type="entry name" value="P-loop containing nucleoside triphosphate hydrolases"/>
    <property type="match status" value="1"/>
</dbReference>
<reference evidence="10 11" key="1">
    <citation type="submission" date="2021-07" db="EMBL/GenBank/DDBJ databases">
        <title>The Aristolochia fimbriata genome: insights into angiosperm evolution, floral development and chemical biosynthesis.</title>
        <authorList>
            <person name="Jiao Y."/>
        </authorList>
    </citation>
    <scope>NUCLEOTIDE SEQUENCE [LARGE SCALE GENOMIC DNA]</scope>
    <source>
        <strain evidence="10">IBCAS-2021</strain>
        <tissue evidence="10">Leaf</tissue>
    </source>
</reference>
<dbReference type="GO" id="GO:0051707">
    <property type="term" value="P:response to other organism"/>
    <property type="evidence" value="ECO:0007669"/>
    <property type="project" value="UniProtKB-ARBA"/>
</dbReference>
<dbReference type="InterPro" id="IPR032675">
    <property type="entry name" value="LRR_dom_sf"/>
</dbReference>
<dbReference type="InterPro" id="IPR042197">
    <property type="entry name" value="Apaf_helical"/>
</dbReference>
<dbReference type="InterPro" id="IPR038005">
    <property type="entry name" value="RX-like_CC"/>
</dbReference>
<evidence type="ECO:0000256" key="2">
    <source>
        <dbReference type="ARBA" id="ARBA00022737"/>
    </source>
</evidence>
<evidence type="ECO:0000313" key="11">
    <source>
        <dbReference type="Proteomes" id="UP000825729"/>
    </source>
</evidence>
<accession>A0AAV7DXR8</accession>
<evidence type="ECO:0000259" key="8">
    <source>
        <dbReference type="Pfam" id="PF23559"/>
    </source>
</evidence>
<evidence type="ECO:0000313" key="10">
    <source>
        <dbReference type="EMBL" id="KAG9441074.1"/>
    </source>
</evidence>
<keyword evidence="2" id="KW-0677">Repeat</keyword>
<evidence type="ECO:0000259" key="9">
    <source>
        <dbReference type="Pfam" id="PF25019"/>
    </source>
</evidence>
<evidence type="ECO:0008006" key="12">
    <source>
        <dbReference type="Google" id="ProtNLM"/>
    </source>
</evidence>
<dbReference type="InterPro" id="IPR027417">
    <property type="entry name" value="P-loop_NTPase"/>
</dbReference>
<gene>
    <name evidence="10" type="ORF">H6P81_016928</name>
</gene>
<feature type="domain" description="Disease resistance protein winged helix" evidence="8">
    <location>
        <begin position="402"/>
        <end position="467"/>
    </location>
</feature>
<dbReference type="Gene3D" id="1.10.8.430">
    <property type="entry name" value="Helical domain of apoptotic protease-activating factors"/>
    <property type="match status" value="1"/>
</dbReference>
<dbReference type="AlphaFoldDB" id="A0AAV7DXR8"/>
<dbReference type="Pfam" id="PF18052">
    <property type="entry name" value="Rx_N"/>
    <property type="match status" value="1"/>
</dbReference>
<dbReference type="Pfam" id="PF25019">
    <property type="entry name" value="LRR_R13L1-DRL21"/>
    <property type="match status" value="1"/>
</dbReference>
<name>A0AAV7DXR8_ARIFI</name>
<dbReference type="EMBL" id="JAINDJ010000007">
    <property type="protein sequence ID" value="KAG9441074.1"/>
    <property type="molecule type" value="Genomic_DNA"/>
</dbReference>
<dbReference type="InterPro" id="IPR002182">
    <property type="entry name" value="NB-ARC"/>
</dbReference>
<dbReference type="GO" id="GO:0043531">
    <property type="term" value="F:ADP binding"/>
    <property type="evidence" value="ECO:0007669"/>
    <property type="project" value="InterPro"/>
</dbReference>
<keyword evidence="3" id="KW-0547">Nucleotide-binding</keyword>
<dbReference type="Pfam" id="PF00931">
    <property type="entry name" value="NB-ARC"/>
    <property type="match status" value="1"/>
</dbReference>
<dbReference type="SUPFAM" id="SSF52047">
    <property type="entry name" value="RNI-like"/>
    <property type="match status" value="1"/>
</dbReference>
<feature type="domain" description="Disease resistance N-terminal" evidence="7">
    <location>
        <begin position="24"/>
        <end position="89"/>
    </location>
</feature>
<protein>
    <recommendedName>
        <fullName evidence="12">Disease resistance RPP13-like protein 1</fullName>
    </recommendedName>
</protein>
<keyword evidence="4" id="KW-0611">Plant defense</keyword>
<feature type="domain" description="NB-ARC" evidence="6">
    <location>
        <begin position="145"/>
        <end position="316"/>
    </location>
</feature>
<keyword evidence="11" id="KW-1185">Reference proteome</keyword>